<feature type="repeat" description="ANK" evidence="3">
    <location>
        <begin position="434"/>
        <end position="480"/>
    </location>
</feature>
<dbReference type="PROSITE" id="PS50088">
    <property type="entry name" value="ANK_REPEAT"/>
    <property type="match status" value="4"/>
</dbReference>
<evidence type="ECO:0000313" key="5">
    <source>
        <dbReference type="EMBL" id="OCK75328.1"/>
    </source>
</evidence>
<dbReference type="InterPro" id="IPR050745">
    <property type="entry name" value="Multifunctional_regulatory"/>
</dbReference>
<gene>
    <name evidence="5" type="ORF">K432DRAFT_409126</name>
</gene>
<dbReference type="PANTHER" id="PTHR24189">
    <property type="entry name" value="MYOTROPHIN"/>
    <property type="match status" value="1"/>
</dbReference>
<proteinExistence type="predicted"/>
<dbReference type="PRINTS" id="PR01415">
    <property type="entry name" value="ANKYRIN"/>
</dbReference>
<evidence type="ECO:0000256" key="2">
    <source>
        <dbReference type="ARBA" id="ARBA00023043"/>
    </source>
</evidence>
<dbReference type="Pfam" id="PF12796">
    <property type="entry name" value="Ank_2"/>
    <property type="match status" value="4"/>
</dbReference>
<sequence>MGEDELGDLGKPVATRLDFLLQPHLGVDINALDHQRATPLHLGSTNSEINVWKLINAGANIQATTLQGRSALHYAAEAGKGKIVGLLAEIYVEKSWSIDCQDLQGRTPLHVAARSGRPESVKLLLDSGADPTVKDRRGRTPLHAAAEYEDVNPARLSQRIHDDRDPFEQDKSPLWSCRNWDDSKDATGKMEVTISSEANTRDIRKVIQLLVFAGADPRQLDHNEHTASDVGLMLGCGAVVEELYPKMTNIYSLAGSNLHPLDPLGELWYSLGTRHSTAVTQSLDFNVDESEKYLERAVSIGNSTLVEEIMKAKEPRLVSSDRTTPLHTVARWGLTRIMEKMLEFVKDINTISPPLLHVASERATPNIEMVKLLIRSGADINATHKVDMTGQNSPPEFLLSTSMHTFASGKYWWHPRALALLLDAGADTEIRNERGETALQLALAAGQPESYSHAYQGGFWCDRSLNLLLKHGANVNTVSHSGLTPLNTALECKREHVMLQKLLDDGAQGSLGPKPALTSAIDCLDYAAVELLLRAGSDPNVVYKTDQAKRYDDKGQLETPLQNACCGASRYSRDLKDYSHCKLSKRAAIVTLLLEHGADPELLLRDGKSTVLHEIAGVNGLNLRSLALTFSELHMKLQADYFTTQIQFKGHKKAFSLEKKDSEGRTPFLRSCCLPNTFRRAIEREYASLEFIKGGADIFAADNTGSTAFHYAVKHSLRETTDLLLSHGVSVTAKDNTGSTPLYHALNCKHSYYWGSETVTKWAVDALLDKGADPLERGPDGRTALHYIAPHLMQYSSLDGKDLRSQYGMEDSPDEPVEYNNLYQRFTNAGCSREARDYVGNTPIFAYVATIRSYHEDIAVPVAPDPKDLRKMFAEHDIHAVNNDGDTLLHIVARRENNYASPGDGLDIFKILVELGLDPRKENKSQVTPLDVAAACGNEDILTLFARDE</sequence>
<keyword evidence="1" id="KW-0677">Repeat</keyword>
<dbReference type="PANTHER" id="PTHR24189:SF50">
    <property type="entry name" value="ANKYRIN REPEAT AND SOCS BOX PROTEIN 2"/>
    <property type="match status" value="1"/>
</dbReference>
<name>A0A8E2E191_9PEZI</name>
<dbReference type="InterPro" id="IPR001995">
    <property type="entry name" value="Peptidase_A2_cat"/>
</dbReference>
<keyword evidence="6" id="KW-1185">Reference proteome</keyword>
<dbReference type="Proteomes" id="UP000250266">
    <property type="component" value="Unassembled WGS sequence"/>
</dbReference>
<feature type="repeat" description="ANK" evidence="3">
    <location>
        <begin position="104"/>
        <end position="136"/>
    </location>
</feature>
<feature type="repeat" description="ANK" evidence="3">
    <location>
        <begin position="704"/>
        <end position="736"/>
    </location>
</feature>
<dbReference type="PROSITE" id="PS50175">
    <property type="entry name" value="ASP_PROT_RETROV"/>
    <property type="match status" value="1"/>
</dbReference>
<keyword evidence="2 3" id="KW-0040">ANK repeat</keyword>
<organism evidence="5 6">
    <name type="scientific">Lepidopterella palustris CBS 459.81</name>
    <dbReference type="NCBI Taxonomy" id="1314670"/>
    <lineage>
        <taxon>Eukaryota</taxon>
        <taxon>Fungi</taxon>
        <taxon>Dikarya</taxon>
        <taxon>Ascomycota</taxon>
        <taxon>Pezizomycotina</taxon>
        <taxon>Dothideomycetes</taxon>
        <taxon>Pleosporomycetidae</taxon>
        <taxon>Mytilinidiales</taxon>
        <taxon>Argynnaceae</taxon>
        <taxon>Lepidopterella</taxon>
    </lineage>
</organism>
<evidence type="ECO:0000256" key="3">
    <source>
        <dbReference type="PROSITE-ProRule" id="PRU00023"/>
    </source>
</evidence>
<dbReference type="PROSITE" id="PS50297">
    <property type="entry name" value="ANK_REP_REGION"/>
    <property type="match status" value="2"/>
</dbReference>
<dbReference type="InterPro" id="IPR002110">
    <property type="entry name" value="Ankyrin_rpt"/>
</dbReference>
<protein>
    <submittedName>
        <fullName evidence="5">Ankyrin</fullName>
    </submittedName>
</protein>
<dbReference type="AlphaFoldDB" id="A0A8E2E191"/>
<dbReference type="InterPro" id="IPR036770">
    <property type="entry name" value="Ankyrin_rpt-contain_sf"/>
</dbReference>
<feature type="repeat" description="ANK" evidence="3">
    <location>
        <begin position="356"/>
        <end position="385"/>
    </location>
</feature>
<evidence type="ECO:0000313" key="6">
    <source>
        <dbReference type="Proteomes" id="UP000250266"/>
    </source>
</evidence>
<reference evidence="5 6" key="1">
    <citation type="journal article" date="2016" name="Nat. Commun.">
        <title>Ectomycorrhizal ecology is imprinted in the genome of the dominant symbiotic fungus Cenococcum geophilum.</title>
        <authorList>
            <consortium name="DOE Joint Genome Institute"/>
            <person name="Peter M."/>
            <person name="Kohler A."/>
            <person name="Ohm R.A."/>
            <person name="Kuo A."/>
            <person name="Krutzmann J."/>
            <person name="Morin E."/>
            <person name="Arend M."/>
            <person name="Barry K.W."/>
            <person name="Binder M."/>
            <person name="Choi C."/>
            <person name="Clum A."/>
            <person name="Copeland A."/>
            <person name="Grisel N."/>
            <person name="Haridas S."/>
            <person name="Kipfer T."/>
            <person name="LaButti K."/>
            <person name="Lindquist E."/>
            <person name="Lipzen A."/>
            <person name="Maire R."/>
            <person name="Meier B."/>
            <person name="Mihaltcheva S."/>
            <person name="Molinier V."/>
            <person name="Murat C."/>
            <person name="Poggeler S."/>
            <person name="Quandt C.A."/>
            <person name="Sperisen C."/>
            <person name="Tritt A."/>
            <person name="Tisserant E."/>
            <person name="Crous P.W."/>
            <person name="Henrissat B."/>
            <person name="Nehls U."/>
            <person name="Egli S."/>
            <person name="Spatafora J.W."/>
            <person name="Grigoriev I.V."/>
            <person name="Martin F.M."/>
        </authorList>
    </citation>
    <scope>NUCLEOTIDE SEQUENCE [LARGE SCALE GENOMIC DNA]</scope>
    <source>
        <strain evidence="5 6">CBS 459.81</strain>
    </source>
</reference>
<evidence type="ECO:0000259" key="4">
    <source>
        <dbReference type="PROSITE" id="PS50175"/>
    </source>
</evidence>
<evidence type="ECO:0000256" key="1">
    <source>
        <dbReference type="ARBA" id="ARBA00022737"/>
    </source>
</evidence>
<dbReference type="SMART" id="SM00248">
    <property type="entry name" value="ANK"/>
    <property type="match status" value="12"/>
</dbReference>
<dbReference type="GO" id="GO:0006508">
    <property type="term" value="P:proteolysis"/>
    <property type="evidence" value="ECO:0007669"/>
    <property type="project" value="InterPro"/>
</dbReference>
<accession>A0A8E2E191</accession>
<dbReference type="GO" id="GO:0004190">
    <property type="term" value="F:aspartic-type endopeptidase activity"/>
    <property type="evidence" value="ECO:0007669"/>
    <property type="project" value="InterPro"/>
</dbReference>
<feature type="domain" description="Peptidase A2" evidence="4">
    <location>
        <begin position="121"/>
        <end position="133"/>
    </location>
</feature>
<dbReference type="Gene3D" id="1.25.40.20">
    <property type="entry name" value="Ankyrin repeat-containing domain"/>
    <property type="match status" value="6"/>
</dbReference>
<dbReference type="OrthoDB" id="21416at2759"/>
<dbReference type="SUPFAM" id="SSF48403">
    <property type="entry name" value="Ankyrin repeat"/>
    <property type="match status" value="3"/>
</dbReference>
<dbReference type="EMBL" id="KV745332">
    <property type="protein sequence ID" value="OCK75328.1"/>
    <property type="molecule type" value="Genomic_DNA"/>
</dbReference>